<evidence type="ECO:0000256" key="1">
    <source>
        <dbReference type="ARBA" id="ARBA00004370"/>
    </source>
</evidence>
<comment type="subcellular location">
    <subcellularLocation>
        <location evidence="1">Membrane</location>
    </subcellularLocation>
</comment>
<evidence type="ECO:0000313" key="8">
    <source>
        <dbReference type="RefSeq" id="XP_026660156.1"/>
    </source>
</evidence>
<gene>
    <name evidence="8" type="primary">LOC103706251</name>
</gene>
<name>A0A8B8J3Y0_PHODC</name>
<dbReference type="KEGG" id="pda:103706251"/>
<dbReference type="RefSeq" id="XP_026660156.1">
    <property type="nucleotide sequence ID" value="XM_026804355.2"/>
</dbReference>
<dbReference type="Proteomes" id="UP000228380">
    <property type="component" value="Chromosome 3"/>
</dbReference>
<dbReference type="Pfam" id="PF03647">
    <property type="entry name" value="Tmemb_14"/>
    <property type="match status" value="1"/>
</dbReference>
<organism evidence="7 8">
    <name type="scientific">Phoenix dactylifera</name>
    <name type="common">Date palm</name>
    <dbReference type="NCBI Taxonomy" id="42345"/>
    <lineage>
        <taxon>Eukaryota</taxon>
        <taxon>Viridiplantae</taxon>
        <taxon>Streptophyta</taxon>
        <taxon>Embryophyta</taxon>
        <taxon>Tracheophyta</taxon>
        <taxon>Spermatophyta</taxon>
        <taxon>Magnoliopsida</taxon>
        <taxon>Liliopsida</taxon>
        <taxon>Arecaceae</taxon>
        <taxon>Coryphoideae</taxon>
        <taxon>Phoeniceae</taxon>
        <taxon>Phoenix</taxon>
    </lineage>
</organism>
<dbReference type="GO" id="GO:0015245">
    <property type="term" value="F:fatty acid transmembrane transporter activity"/>
    <property type="evidence" value="ECO:0007669"/>
    <property type="project" value="TreeGrafter"/>
</dbReference>
<evidence type="ECO:0000256" key="5">
    <source>
        <dbReference type="ARBA" id="ARBA00023136"/>
    </source>
</evidence>
<keyword evidence="3 6" id="KW-0812">Transmembrane</keyword>
<keyword evidence="7" id="KW-1185">Reference proteome</keyword>
<dbReference type="OrthoDB" id="768548at2759"/>
<dbReference type="Gene3D" id="1.10.10.1740">
    <property type="entry name" value="Transmembrane protein 14-like"/>
    <property type="match status" value="1"/>
</dbReference>
<dbReference type="InterPro" id="IPR044890">
    <property type="entry name" value="TMEM14_sf"/>
</dbReference>
<dbReference type="InterPro" id="IPR005349">
    <property type="entry name" value="TMEM14"/>
</dbReference>
<proteinExistence type="inferred from homology"/>
<protein>
    <submittedName>
        <fullName evidence="8">Protein FATTY ACID EXPORT 3, chloroplastic-like</fullName>
    </submittedName>
</protein>
<evidence type="ECO:0000256" key="6">
    <source>
        <dbReference type="SAM" id="Phobius"/>
    </source>
</evidence>
<accession>A0A8B8J3Y0</accession>
<feature type="transmembrane region" description="Helical" evidence="6">
    <location>
        <begin position="209"/>
        <end position="229"/>
    </location>
</feature>
<evidence type="ECO:0000256" key="4">
    <source>
        <dbReference type="ARBA" id="ARBA00022989"/>
    </source>
</evidence>
<keyword evidence="4 6" id="KW-1133">Transmembrane helix</keyword>
<dbReference type="PANTHER" id="PTHR12668:SF43">
    <property type="entry name" value="TRANSMEMBRANE PROTEIN 14 HOMOLOG"/>
    <property type="match status" value="1"/>
</dbReference>
<evidence type="ECO:0000313" key="7">
    <source>
        <dbReference type="Proteomes" id="UP000228380"/>
    </source>
</evidence>
<comment type="similarity">
    <text evidence="2">Belongs to the TMEM14 family.</text>
</comment>
<evidence type="ECO:0000256" key="3">
    <source>
        <dbReference type="ARBA" id="ARBA00022692"/>
    </source>
</evidence>
<keyword evidence="5 6" id="KW-0472">Membrane</keyword>
<sequence length="328" mass="36238">MAASLQSFATLGHPGTNPSLYGIRVPQAFCRLSCSPFFHLEVVPPRGLGLAPSSLLKRSPGPGFRLVAVERRATRPVPFAASHEESDQSDIQAEGEGKTEIKMEISQETWKQLLEYAKAEAMKMKATSKEAYEVYSKKAMETLLEASEKLKIQAEKAQHDLSIIAKELSKEGKEYLNTTAKNYPDSVKDILETFISLSELKNISEIRDYHIGIPYGTFLAIGGFLHFMVTGSIPAIRFGIILGTALLALGISSLRSWKSGQPSALNLKGQAAIVSIISINEWLLFCQRRSLPSRLMIIISGAMVASYVYWILMDSRYKGTATEERSEN</sequence>
<evidence type="ECO:0000256" key="2">
    <source>
        <dbReference type="ARBA" id="ARBA00007590"/>
    </source>
</evidence>
<dbReference type="AlphaFoldDB" id="A0A8B8J3Y0"/>
<dbReference type="GO" id="GO:0009706">
    <property type="term" value="C:chloroplast inner membrane"/>
    <property type="evidence" value="ECO:0007669"/>
    <property type="project" value="TreeGrafter"/>
</dbReference>
<reference evidence="7" key="1">
    <citation type="journal article" date="2019" name="Nat. Commun.">
        <title>Genome-wide association mapping of date palm fruit traits.</title>
        <authorList>
            <person name="Hazzouri K.M."/>
            <person name="Gros-Balthazard M."/>
            <person name="Flowers J.M."/>
            <person name="Copetti D."/>
            <person name="Lemansour A."/>
            <person name="Lebrun M."/>
            <person name="Masmoudi K."/>
            <person name="Ferrand S."/>
            <person name="Dhar M.I."/>
            <person name="Fresquez Z.A."/>
            <person name="Rosas U."/>
            <person name="Zhang J."/>
            <person name="Talag J."/>
            <person name="Lee S."/>
            <person name="Kudrna D."/>
            <person name="Powell R.F."/>
            <person name="Leitch I.J."/>
            <person name="Krueger R.R."/>
            <person name="Wing R.A."/>
            <person name="Amiri K.M.A."/>
            <person name="Purugganan M.D."/>
        </authorList>
    </citation>
    <scope>NUCLEOTIDE SEQUENCE [LARGE SCALE GENOMIC DNA]</scope>
    <source>
        <strain evidence="7">cv. Khalas</strain>
    </source>
</reference>
<reference evidence="8" key="2">
    <citation type="submission" date="2025-08" db="UniProtKB">
        <authorList>
            <consortium name="RefSeq"/>
        </authorList>
    </citation>
    <scope>IDENTIFICATION</scope>
    <source>
        <tissue evidence="8">Young leaves</tissue>
    </source>
</reference>
<dbReference type="GeneID" id="103706251"/>
<dbReference type="PANTHER" id="PTHR12668">
    <property type="entry name" value="TRANSMEMBRANE PROTEIN 14, 15"/>
    <property type="match status" value="1"/>
</dbReference>
<feature type="transmembrane region" description="Helical" evidence="6">
    <location>
        <begin position="235"/>
        <end position="254"/>
    </location>
</feature>
<feature type="transmembrane region" description="Helical" evidence="6">
    <location>
        <begin position="291"/>
        <end position="312"/>
    </location>
</feature>